<dbReference type="InterPro" id="IPR052985">
    <property type="entry name" value="CoA-trans_III_biosynth/detox"/>
</dbReference>
<dbReference type="OrthoDB" id="2308815at2759"/>
<name>A0A1V6TJX5_9EURO</name>
<dbReference type="InterPro" id="IPR023606">
    <property type="entry name" value="CoA-Trfase_III_dom_1_sf"/>
</dbReference>
<dbReference type="STRING" id="303698.A0A1V6TJX5"/>
<comment type="similarity">
    <text evidence="1">Belongs to the CoA-transferase III family.</text>
</comment>
<evidence type="ECO:0000313" key="4">
    <source>
        <dbReference type="Proteomes" id="UP000191285"/>
    </source>
</evidence>
<proteinExistence type="inferred from homology"/>
<feature type="region of interest" description="Disordered" evidence="2">
    <location>
        <begin position="246"/>
        <end position="265"/>
    </location>
</feature>
<reference evidence="4" key="1">
    <citation type="journal article" date="2017" name="Nat. Microbiol.">
        <title>Global analysis of biosynthetic gene clusters reveals vast potential of secondary metabolite production in Penicillium species.</title>
        <authorList>
            <person name="Nielsen J.C."/>
            <person name="Grijseels S."/>
            <person name="Prigent S."/>
            <person name="Ji B."/>
            <person name="Dainat J."/>
            <person name="Nielsen K.F."/>
            <person name="Frisvad J.C."/>
            <person name="Workman M."/>
            <person name="Nielsen J."/>
        </authorList>
    </citation>
    <scope>NUCLEOTIDE SEQUENCE [LARGE SCALE GENOMIC DNA]</scope>
    <source>
        <strain evidence="4">IBT 24891</strain>
    </source>
</reference>
<gene>
    <name evidence="3" type="ORF">PENSTE_c005G04486</name>
</gene>
<protein>
    <submittedName>
        <fullName evidence="3">Uncharacterized protein</fullName>
    </submittedName>
</protein>
<accession>A0A1V6TJX5</accession>
<evidence type="ECO:0000256" key="1">
    <source>
        <dbReference type="ARBA" id="ARBA00008383"/>
    </source>
</evidence>
<dbReference type="PANTHER" id="PTHR48229:SF2">
    <property type="entry name" value="CAIB_BAIF FAMILY PROTEIN"/>
    <property type="match status" value="1"/>
</dbReference>
<comment type="caution">
    <text evidence="3">The sequence shown here is derived from an EMBL/GenBank/DDBJ whole genome shotgun (WGS) entry which is preliminary data.</text>
</comment>
<dbReference type="Pfam" id="PF02515">
    <property type="entry name" value="CoA_transf_3"/>
    <property type="match status" value="1"/>
</dbReference>
<sequence>MGSTDQYSVPAEARQVFERGILQNPLMASSLPGELKSLSENVRFEGSSHPIIPVNWRFAESISAIKAFEATMLNLLLTRKYKIDPVDIVINTNHASLFFMSPMLARLIKDGEQLPFGPMSPELLELFPSQDKHRSQASLHRSLATNIYKTKDDKFYHMHGNLNPNACLTALGLPLDGEANDTYDTVVERIQAKVSEINAADLEEIMNEKYRTSGTIAWTSEEYFSSEHGKASGRIGLYEITKDRNSTQQPSWWPENDSHPSSPKRPLAGLKVVDLTRIIAGPTITRSLAELGASVMRVASPHVTDLSMLHQDLNWGKWNSYLHLKDEGDKEKLCDLIREADVVVDGYRPGVMDRLGFSREAIFKMVKDRSRGILHVRENCYGWHGPWSHRSGWQQISDACCGVSRSYSQAMGFDEAVTPIFPNQIIALVLLAQPLFLKPLYAVPSKEDHITSLNYYSQWLVRYCGTYDDETWKKLWNRHENLTFRHYHAMQHMLPATLASLYKHDQETLFNPAFFETRTSKNLDARFVQVKPIAQFPNNDVDLGYQVGTRGNGVDYPAWPKDLLVEVVTQDD</sequence>
<dbReference type="InterPro" id="IPR003673">
    <property type="entry name" value="CoA-Trfase_fam_III"/>
</dbReference>
<evidence type="ECO:0000256" key="2">
    <source>
        <dbReference type="SAM" id="MobiDB-lite"/>
    </source>
</evidence>
<dbReference type="AlphaFoldDB" id="A0A1V6TJX5"/>
<organism evidence="3 4">
    <name type="scientific">Penicillium steckii</name>
    <dbReference type="NCBI Taxonomy" id="303698"/>
    <lineage>
        <taxon>Eukaryota</taxon>
        <taxon>Fungi</taxon>
        <taxon>Dikarya</taxon>
        <taxon>Ascomycota</taxon>
        <taxon>Pezizomycotina</taxon>
        <taxon>Eurotiomycetes</taxon>
        <taxon>Eurotiomycetidae</taxon>
        <taxon>Eurotiales</taxon>
        <taxon>Aspergillaceae</taxon>
        <taxon>Penicillium</taxon>
    </lineage>
</organism>
<dbReference type="PANTHER" id="PTHR48229">
    <property type="entry name" value="CAIB/BAIF FAMILY ENZYME (AFU_ORTHOLOGUE AFUA_1G05360)-RELATED"/>
    <property type="match status" value="1"/>
</dbReference>
<dbReference type="GO" id="GO:0003824">
    <property type="term" value="F:catalytic activity"/>
    <property type="evidence" value="ECO:0007669"/>
    <property type="project" value="InterPro"/>
</dbReference>
<dbReference type="Gene3D" id="3.40.50.10540">
    <property type="entry name" value="Crotonobetainyl-coa:carnitine coa-transferase, domain 1"/>
    <property type="match status" value="1"/>
</dbReference>
<dbReference type="EMBL" id="MLKD01000005">
    <property type="protein sequence ID" value="OQE26648.1"/>
    <property type="molecule type" value="Genomic_DNA"/>
</dbReference>
<dbReference type="SUPFAM" id="SSF89796">
    <property type="entry name" value="CoA-transferase family III (CaiB/BaiF)"/>
    <property type="match status" value="2"/>
</dbReference>
<evidence type="ECO:0000313" key="3">
    <source>
        <dbReference type="EMBL" id="OQE26648.1"/>
    </source>
</evidence>
<keyword evidence="4" id="KW-1185">Reference proteome</keyword>
<dbReference type="Proteomes" id="UP000191285">
    <property type="component" value="Unassembled WGS sequence"/>
</dbReference>